<dbReference type="Pfam" id="PF00867">
    <property type="entry name" value="XPG_I"/>
    <property type="match status" value="1"/>
</dbReference>
<sequence length="214" mass="24384">MIRKQSDPHSLLERKLVSEAEPPCLSVENANSFPEDSANDSDFAEKLHGEKNSEDHLSERECYFSKSASMDTENEQVNFTEASLEKEMQILDQEYSNLGVEQRKLERNAESVSNEMFAECQELLQMFGLPYIIAPMEAEAQCAYMELANYVDGTVTDDSDVFLFGAQSVHKNIFDDRKYVETYLMKDIENQLGLSREKLIRMALLLGSDYTEGS</sequence>
<dbReference type="EMBL" id="JAPFFI010000013">
    <property type="protein sequence ID" value="KAJ6372093.1"/>
    <property type="molecule type" value="Genomic_DNA"/>
</dbReference>
<evidence type="ECO:0000256" key="3">
    <source>
        <dbReference type="SAM" id="MobiDB-lite"/>
    </source>
</evidence>
<dbReference type="PRINTS" id="PR00853">
    <property type="entry name" value="XPGRADSUPER"/>
</dbReference>
<protein>
    <recommendedName>
        <fullName evidence="4">XPG-I domain-containing protein</fullName>
    </recommendedName>
</protein>
<dbReference type="Gene3D" id="3.40.50.1010">
    <property type="entry name" value="5'-nuclease"/>
    <property type="match status" value="1"/>
</dbReference>
<reference evidence="5" key="2">
    <citation type="journal article" date="2023" name="Int. J. Mol. Sci.">
        <title>De Novo Assembly and Annotation of 11 Diverse Shrub Willow (Salix) Genomes Reveals Novel Gene Organization in Sex-Linked Regions.</title>
        <authorList>
            <person name="Hyden B."/>
            <person name="Feng K."/>
            <person name="Yates T.B."/>
            <person name="Jawdy S."/>
            <person name="Cereghino C."/>
            <person name="Smart L.B."/>
            <person name="Muchero W."/>
        </authorList>
    </citation>
    <scope>NUCLEOTIDE SEQUENCE</scope>
    <source>
        <tissue evidence="5">Shoot tip</tissue>
    </source>
</reference>
<feature type="compositionally biased region" description="Basic and acidic residues" evidence="3">
    <location>
        <begin position="1"/>
        <end position="18"/>
    </location>
</feature>
<keyword evidence="2" id="KW-0539">Nucleus</keyword>
<dbReference type="PANTHER" id="PTHR16171">
    <property type="entry name" value="DNA REPAIR PROTEIN COMPLEMENTING XP-G CELLS-RELATED"/>
    <property type="match status" value="1"/>
</dbReference>
<keyword evidence="6" id="KW-1185">Reference proteome</keyword>
<feature type="compositionally biased region" description="Basic and acidic residues" evidence="3">
    <location>
        <begin position="43"/>
        <end position="55"/>
    </location>
</feature>
<dbReference type="PROSITE" id="PS00842">
    <property type="entry name" value="XPG_2"/>
    <property type="match status" value="1"/>
</dbReference>
<feature type="region of interest" description="Disordered" evidence="3">
    <location>
        <begin position="1"/>
        <end position="55"/>
    </location>
</feature>
<dbReference type="CDD" id="cd09868">
    <property type="entry name" value="PIN_XPG_RAD2"/>
    <property type="match status" value="1"/>
</dbReference>
<dbReference type="InterPro" id="IPR029060">
    <property type="entry name" value="PIN-like_dom_sf"/>
</dbReference>
<reference evidence="5" key="1">
    <citation type="submission" date="2022-10" db="EMBL/GenBank/DDBJ databases">
        <authorList>
            <person name="Hyden B.L."/>
            <person name="Feng K."/>
            <person name="Yates T."/>
            <person name="Jawdy S."/>
            <person name="Smart L.B."/>
            <person name="Muchero W."/>
        </authorList>
    </citation>
    <scope>NUCLEOTIDE SEQUENCE</scope>
    <source>
        <tissue evidence="5">Shoot tip</tissue>
    </source>
</reference>
<dbReference type="SUPFAM" id="SSF88723">
    <property type="entry name" value="PIN domain-like"/>
    <property type="match status" value="1"/>
</dbReference>
<dbReference type="InterPro" id="IPR006086">
    <property type="entry name" value="XPG-I_dom"/>
</dbReference>
<comment type="subcellular location">
    <subcellularLocation>
        <location evidence="1">Nucleus</location>
    </subcellularLocation>
</comment>
<comment type="caution">
    <text evidence="5">The sequence shown here is derived from an EMBL/GenBank/DDBJ whole genome shotgun (WGS) entry which is preliminary data.</text>
</comment>
<accession>A0ABQ9B613</accession>
<evidence type="ECO:0000313" key="6">
    <source>
        <dbReference type="Proteomes" id="UP001141253"/>
    </source>
</evidence>
<dbReference type="Proteomes" id="UP001141253">
    <property type="component" value="Chromosome 17"/>
</dbReference>
<name>A0ABQ9B613_9ROSI</name>
<evidence type="ECO:0000313" key="5">
    <source>
        <dbReference type="EMBL" id="KAJ6372093.1"/>
    </source>
</evidence>
<dbReference type="SMART" id="SM00484">
    <property type="entry name" value="XPGI"/>
    <property type="match status" value="1"/>
</dbReference>
<organism evidence="5 6">
    <name type="scientific">Salix suchowensis</name>
    <dbReference type="NCBI Taxonomy" id="1278906"/>
    <lineage>
        <taxon>Eukaryota</taxon>
        <taxon>Viridiplantae</taxon>
        <taxon>Streptophyta</taxon>
        <taxon>Embryophyta</taxon>
        <taxon>Tracheophyta</taxon>
        <taxon>Spermatophyta</taxon>
        <taxon>Magnoliopsida</taxon>
        <taxon>eudicotyledons</taxon>
        <taxon>Gunneridae</taxon>
        <taxon>Pentapetalae</taxon>
        <taxon>rosids</taxon>
        <taxon>fabids</taxon>
        <taxon>Malpighiales</taxon>
        <taxon>Salicaceae</taxon>
        <taxon>Saliceae</taxon>
        <taxon>Salix</taxon>
    </lineage>
</organism>
<dbReference type="InterPro" id="IPR006084">
    <property type="entry name" value="XPG/Rad2"/>
</dbReference>
<gene>
    <name evidence="5" type="ORF">OIU77_002420</name>
</gene>
<evidence type="ECO:0000256" key="2">
    <source>
        <dbReference type="ARBA" id="ARBA00023242"/>
    </source>
</evidence>
<dbReference type="InterPro" id="IPR019974">
    <property type="entry name" value="XPG_CS"/>
</dbReference>
<dbReference type="PANTHER" id="PTHR16171:SF7">
    <property type="entry name" value="DNA REPAIR PROTEIN RAD2"/>
    <property type="match status" value="1"/>
</dbReference>
<feature type="domain" description="XPG-I" evidence="4">
    <location>
        <begin position="125"/>
        <end position="194"/>
    </location>
</feature>
<proteinExistence type="predicted"/>
<evidence type="ECO:0000256" key="1">
    <source>
        <dbReference type="ARBA" id="ARBA00004123"/>
    </source>
</evidence>
<evidence type="ECO:0000259" key="4">
    <source>
        <dbReference type="SMART" id="SM00484"/>
    </source>
</evidence>